<reference evidence="1 2" key="1">
    <citation type="submission" date="2014-04" db="EMBL/GenBank/DDBJ databases">
        <authorList>
            <consortium name="DOE Joint Genome Institute"/>
            <person name="Kuo A."/>
            <person name="Tarkka M."/>
            <person name="Buscot F."/>
            <person name="Kohler A."/>
            <person name="Nagy L.G."/>
            <person name="Floudas D."/>
            <person name="Copeland A."/>
            <person name="Barry K.W."/>
            <person name="Cichocki N."/>
            <person name="Veneault-Fourrey C."/>
            <person name="LaButti K."/>
            <person name="Lindquist E.A."/>
            <person name="Lipzen A."/>
            <person name="Lundell T."/>
            <person name="Morin E."/>
            <person name="Murat C."/>
            <person name="Sun H."/>
            <person name="Tunlid A."/>
            <person name="Henrissat B."/>
            <person name="Grigoriev I.V."/>
            <person name="Hibbett D.S."/>
            <person name="Martin F."/>
            <person name="Nordberg H.P."/>
            <person name="Cantor M.N."/>
            <person name="Hua S.X."/>
        </authorList>
    </citation>
    <scope>NUCLEOTIDE SEQUENCE [LARGE SCALE GENOMIC DNA]</scope>
    <source>
        <strain evidence="1 2">F 1598</strain>
    </source>
</reference>
<dbReference type="InParanoid" id="A0A0C3C6P3"/>
<proteinExistence type="predicted"/>
<protein>
    <submittedName>
        <fullName evidence="1">Uncharacterized protein</fullName>
    </submittedName>
</protein>
<organism evidence="1 2">
    <name type="scientific">Piloderma croceum (strain F 1598)</name>
    <dbReference type="NCBI Taxonomy" id="765440"/>
    <lineage>
        <taxon>Eukaryota</taxon>
        <taxon>Fungi</taxon>
        <taxon>Dikarya</taxon>
        <taxon>Basidiomycota</taxon>
        <taxon>Agaricomycotina</taxon>
        <taxon>Agaricomycetes</taxon>
        <taxon>Agaricomycetidae</taxon>
        <taxon>Atheliales</taxon>
        <taxon>Atheliaceae</taxon>
        <taxon>Piloderma</taxon>
    </lineage>
</organism>
<sequence length="374" mass="40724">MPCTADSILAEIQSEPLQNLLASVSSKLSPPGVTHVHALDAHFFAAVHHHTSALSSLNRGDVIEIQGPPASGKTHLVYHLIITSITPVAYLTTTLGGWDKAAVVFDTDGTFNISRLHELLLNRLTRLFPDGFVPDAVNTSVGDIAMNAMKRVHVFHPTSSVQLASSLTNLAAYHMAHLPDDEIGFIAVDSISSFYWPDRFTLEQINSVGSTQRGMSNAASPLHHVLTSLQKIRLSHRPVIALTNWGLNPLTKPTQNSGHTTFYRQHLFPFPILSQRHQPNTPSITEANPAANFIPDPATLPPLTHHITLPFVPITPFGPSISFDEGKEQESKYRKELVTKGEVVGVIRTSGSTRVGRFVFTIGDNEVLVGDLGS</sequence>
<accession>A0A0C3C6P3</accession>
<dbReference type="STRING" id="765440.A0A0C3C6P3"/>
<dbReference type="HOGENOM" id="CLU_060999_1_0_1"/>
<dbReference type="GO" id="GO:0005657">
    <property type="term" value="C:replication fork"/>
    <property type="evidence" value="ECO:0007669"/>
    <property type="project" value="InterPro"/>
</dbReference>
<dbReference type="Gene3D" id="3.40.50.300">
    <property type="entry name" value="P-loop containing nucleotide triphosphate hydrolases"/>
    <property type="match status" value="1"/>
</dbReference>
<evidence type="ECO:0000313" key="1">
    <source>
        <dbReference type="EMBL" id="KIM85342.1"/>
    </source>
</evidence>
<reference evidence="2" key="2">
    <citation type="submission" date="2015-01" db="EMBL/GenBank/DDBJ databases">
        <title>Evolutionary Origins and Diversification of the Mycorrhizal Mutualists.</title>
        <authorList>
            <consortium name="DOE Joint Genome Institute"/>
            <consortium name="Mycorrhizal Genomics Consortium"/>
            <person name="Kohler A."/>
            <person name="Kuo A."/>
            <person name="Nagy L.G."/>
            <person name="Floudas D."/>
            <person name="Copeland A."/>
            <person name="Barry K.W."/>
            <person name="Cichocki N."/>
            <person name="Veneault-Fourrey C."/>
            <person name="LaButti K."/>
            <person name="Lindquist E.A."/>
            <person name="Lipzen A."/>
            <person name="Lundell T."/>
            <person name="Morin E."/>
            <person name="Murat C."/>
            <person name="Riley R."/>
            <person name="Ohm R."/>
            <person name="Sun H."/>
            <person name="Tunlid A."/>
            <person name="Henrissat B."/>
            <person name="Grigoriev I.V."/>
            <person name="Hibbett D.S."/>
            <person name="Martin F."/>
        </authorList>
    </citation>
    <scope>NUCLEOTIDE SEQUENCE [LARGE SCALE GENOMIC DNA]</scope>
    <source>
        <strain evidence="2">F 1598</strain>
    </source>
</reference>
<dbReference type="CDD" id="cd19490">
    <property type="entry name" value="XRCC2"/>
    <property type="match status" value="1"/>
</dbReference>
<dbReference type="PANTHER" id="PTHR46644">
    <property type="entry name" value="DNA REPAIR PROTEIN XRCC2"/>
    <property type="match status" value="1"/>
</dbReference>
<dbReference type="AlphaFoldDB" id="A0A0C3C6P3"/>
<dbReference type="EMBL" id="KN832985">
    <property type="protein sequence ID" value="KIM85342.1"/>
    <property type="molecule type" value="Genomic_DNA"/>
</dbReference>
<dbReference type="GO" id="GO:0042148">
    <property type="term" value="P:DNA strand invasion"/>
    <property type="evidence" value="ECO:0007669"/>
    <property type="project" value="TreeGrafter"/>
</dbReference>
<gene>
    <name evidence="1" type="ORF">PILCRDRAFT_5660</name>
</gene>
<dbReference type="Proteomes" id="UP000054166">
    <property type="component" value="Unassembled WGS sequence"/>
</dbReference>
<dbReference type="GO" id="GO:0033063">
    <property type="term" value="C:Rad51B-Rad51C-Rad51D-XRCC2 complex"/>
    <property type="evidence" value="ECO:0007669"/>
    <property type="project" value="InterPro"/>
</dbReference>
<name>A0A0C3C6P3_PILCF</name>
<dbReference type="PANTHER" id="PTHR46644:SF2">
    <property type="entry name" value="DNA REPAIR PROTEIN XRCC2"/>
    <property type="match status" value="1"/>
</dbReference>
<dbReference type="GO" id="GO:0005815">
    <property type="term" value="C:microtubule organizing center"/>
    <property type="evidence" value="ECO:0007669"/>
    <property type="project" value="TreeGrafter"/>
</dbReference>
<dbReference type="OrthoDB" id="420422at2759"/>
<dbReference type="GO" id="GO:0000724">
    <property type="term" value="P:double-strand break repair via homologous recombination"/>
    <property type="evidence" value="ECO:0007669"/>
    <property type="project" value="InterPro"/>
</dbReference>
<evidence type="ECO:0000313" key="2">
    <source>
        <dbReference type="Proteomes" id="UP000054166"/>
    </source>
</evidence>
<dbReference type="InterPro" id="IPR030547">
    <property type="entry name" value="XRCC2"/>
</dbReference>
<keyword evidence="2" id="KW-1185">Reference proteome</keyword>
<dbReference type="SUPFAM" id="SSF52540">
    <property type="entry name" value="P-loop containing nucleoside triphosphate hydrolases"/>
    <property type="match status" value="1"/>
</dbReference>
<dbReference type="InterPro" id="IPR027417">
    <property type="entry name" value="P-loop_NTPase"/>
</dbReference>
<dbReference type="GO" id="GO:0000400">
    <property type="term" value="F:four-way junction DNA binding"/>
    <property type="evidence" value="ECO:0007669"/>
    <property type="project" value="TreeGrafter"/>
</dbReference>